<evidence type="ECO:0000313" key="7">
    <source>
        <dbReference type="Proteomes" id="UP000472335"/>
    </source>
</evidence>
<evidence type="ECO:0000313" key="6">
    <source>
        <dbReference type="EMBL" id="NGO12581.1"/>
    </source>
</evidence>
<dbReference type="InterPro" id="IPR020806">
    <property type="entry name" value="PKS_PP-bd"/>
</dbReference>
<feature type="region of interest" description="Disordered" evidence="4">
    <location>
        <begin position="1"/>
        <end position="47"/>
    </location>
</feature>
<feature type="domain" description="Carrier" evidence="5">
    <location>
        <begin position="43"/>
        <end position="118"/>
    </location>
</feature>
<comment type="cofactor">
    <cofactor evidence="1">
        <name>pantetheine 4'-phosphate</name>
        <dbReference type="ChEBI" id="CHEBI:47942"/>
    </cofactor>
</comment>
<dbReference type="SUPFAM" id="SSF47336">
    <property type="entry name" value="ACP-like"/>
    <property type="match status" value="1"/>
</dbReference>
<dbReference type="Proteomes" id="UP000472335">
    <property type="component" value="Unassembled WGS sequence"/>
</dbReference>
<keyword evidence="2" id="KW-0596">Phosphopantetheine</keyword>
<evidence type="ECO:0000256" key="2">
    <source>
        <dbReference type="ARBA" id="ARBA00022450"/>
    </source>
</evidence>
<feature type="non-terminal residue" evidence="6">
    <location>
        <position position="1"/>
    </location>
</feature>
<dbReference type="SUPFAM" id="SSF52777">
    <property type="entry name" value="CoA-dependent acyltransferases"/>
    <property type="match status" value="2"/>
</dbReference>
<dbReference type="Pfam" id="PF00550">
    <property type="entry name" value="PP-binding"/>
    <property type="match status" value="1"/>
</dbReference>
<dbReference type="Gene3D" id="3.30.559.10">
    <property type="entry name" value="Chloramphenicol acetyltransferase-like domain"/>
    <property type="match status" value="1"/>
</dbReference>
<dbReference type="GO" id="GO:0043041">
    <property type="term" value="P:amino acid activation for nonribosomal peptide biosynthetic process"/>
    <property type="evidence" value="ECO:0007669"/>
    <property type="project" value="TreeGrafter"/>
</dbReference>
<accession>A0A6G4VF36</accession>
<dbReference type="GO" id="GO:0031177">
    <property type="term" value="F:phosphopantetheine binding"/>
    <property type="evidence" value="ECO:0007669"/>
    <property type="project" value="InterPro"/>
</dbReference>
<dbReference type="GO" id="GO:0044550">
    <property type="term" value="P:secondary metabolite biosynthetic process"/>
    <property type="evidence" value="ECO:0007669"/>
    <property type="project" value="TreeGrafter"/>
</dbReference>
<dbReference type="GO" id="GO:0005737">
    <property type="term" value="C:cytoplasm"/>
    <property type="evidence" value="ECO:0007669"/>
    <property type="project" value="TreeGrafter"/>
</dbReference>
<gene>
    <name evidence="6" type="ORF">G5C60_34480</name>
</gene>
<dbReference type="SMART" id="SM00823">
    <property type="entry name" value="PKS_PP"/>
    <property type="match status" value="1"/>
</dbReference>
<evidence type="ECO:0000259" key="5">
    <source>
        <dbReference type="PROSITE" id="PS50075"/>
    </source>
</evidence>
<dbReference type="PANTHER" id="PTHR45527:SF1">
    <property type="entry name" value="FATTY ACID SYNTHASE"/>
    <property type="match status" value="1"/>
</dbReference>
<dbReference type="CDD" id="cd19531">
    <property type="entry name" value="LCL_NRPS-like"/>
    <property type="match status" value="1"/>
</dbReference>
<organism evidence="6 7">
    <name type="scientific">Streptomyces scabichelini</name>
    <dbReference type="NCBI Taxonomy" id="2711217"/>
    <lineage>
        <taxon>Bacteria</taxon>
        <taxon>Bacillati</taxon>
        <taxon>Actinomycetota</taxon>
        <taxon>Actinomycetes</taxon>
        <taxon>Kitasatosporales</taxon>
        <taxon>Streptomycetaceae</taxon>
        <taxon>Streptomyces</taxon>
    </lineage>
</organism>
<dbReference type="InterPro" id="IPR009081">
    <property type="entry name" value="PP-bd_ACP"/>
</dbReference>
<dbReference type="PANTHER" id="PTHR45527">
    <property type="entry name" value="NONRIBOSOMAL PEPTIDE SYNTHETASE"/>
    <property type="match status" value="1"/>
</dbReference>
<feature type="compositionally biased region" description="Basic and acidic residues" evidence="4">
    <location>
        <begin position="26"/>
        <end position="47"/>
    </location>
</feature>
<evidence type="ECO:0000256" key="4">
    <source>
        <dbReference type="SAM" id="MobiDB-lite"/>
    </source>
</evidence>
<dbReference type="GO" id="GO:0003824">
    <property type="term" value="F:catalytic activity"/>
    <property type="evidence" value="ECO:0007669"/>
    <property type="project" value="InterPro"/>
</dbReference>
<dbReference type="InterPro" id="IPR023213">
    <property type="entry name" value="CAT-like_dom_sf"/>
</dbReference>
<dbReference type="AlphaFoldDB" id="A0A6G4VF36"/>
<proteinExistence type="predicted"/>
<dbReference type="RefSeq" id="WP_241267291.1">
    <property type="nucleotide sequence ID" value="NZ_JAAKZY010000146.1"/>
</dbReference>
<protein>
    <submittedName>
        <fullName evidence="6">Peptide synthetase</fullName>
    </submittedName>
</protein>
<evidence type="ECO:0000256" key="1">
    <source>
        <dbReference type="ARBA" id="ARBA00001957"/>
    </source>
</evidence>
<dbReference type="InterPro" id="IPR001242">
    <property type="entry name" value="Condensation_dom"/>
</dbReference>
<dbReference type="GO" id="GO:0017000">
    <property type="term" value="P:antibiotic biosynthetic process"/>
    <property type="evidence" value="ECO:0007669"/>
    <property type="project" value="UniProtKB-ARBA"/>
</dbReference>
<dbReference type="PROSITE" id="PS50075">
    <property type="entry name" value="CARRIER"/>
    <property type="match status" value="1"/>
</dbReference>
<name>A0A6G4VF36_9ACTN</name>
<dbReference type="InterPro" id="IPR036736">
    <property type="entry name" value="ACP-like_sf"/>
</dbReference>
<reference evidence="6 7" key="1">
    <citation type="submission" date="2020-02" db="EMBL/GenBank/DDBJ databases">
        <title>Whole-genome analyses of novel actinobacteria.</title>
        <authorList>
            <person name="Sahin N."/>
            <person name="Gencbay T."/>
        </authorList>
    </citation>
    <scope>NUCLEOTIDE SEQUENCE [LARGE SCALE GENOMIC DNA]</scope>
    <source>
        <strain evidence="6 7">HC44</strain>
    </source>
</reference>
<dbReference type="GO" id="GO:0008610">
    <property type="term" value="P:lipid biosynthetic process"/>
    <property type="evidence" value="ECO:0007669"/>
    <property type="project" value="UniProtKB-ARBA"/>
</dbReference>
<dbReference type="Pfam" id="PF00668">
    <property type="entry name" value="Condensation"/>
    <property type="match status" value="1"/>
</dbReference>
<dbReference type="EMBL" id="JAAKZY010000146">
    <property type="protein sequence ID" value="NGO12581.1"/>
    <property type="molecule type" value="Genomic_DNA"/>
</dbReference>
<keyword evidence="3" id="KW-0597">Phosphoprotein</keyword>
<feature type="compositionally biased region" description="Basic and acidic residues" evidence="4">
    <location>
        <begin position="1"/>
        <end position="10"/>
    </location>
</feature>
<dbReference type="Gene3D" id="3.30.559.30">
    <property type="entry name" value="Nonribosomal peptide synthetase, condensation domain"/>
    <property type="match status" value="1"/>
</dbReference>
<dbReference type="Gene3D" id="1.10.1200.10">
    <property type="entry name" value="ACP-like"/>
    <property type="match status" value="1"/>
</dbReference>
<evidence type="ECO:0000256" key="3">
    <source>
        <dbReference type="ARBA" id="ARBA00022553"/>
    </source>
</evidence>
<sequence>RDPRDPRDPRGIQGALSARGTQGNRGLRDNRNPQDPRDARDPGDARDARDTLRSLWASVLGTHDLPDDANFFDLGGSSISAIRLHNRVRDALGVEFSLADFFAEPTLGALARSLKGDPAPSSVEDVVDRAPVTDQQARMLAVQPTLARPQVYNVPTRIRLTGPVDTDALRAALTRLVERHHTLRTRYVQDGGGTWWQEVVDVALPPLRVDDYSRLPAERAAERADKACRAAADEPFDLTRPTLPRLRLLRVAQDEWVLMFVLHHICTDGWSHGVLLEELAALYTAAAAGTPHTLPAPSAQPADHARRQLERRGTADRARRAAHFVGYLDGVPTRLEVPTDRPRTERLSGDGDTVRGHAPAGLRAKVERFAAAHRVTPFAVVAAALGVLLARLSGQRDLLLGVPYANRDGSDTESLVSLVSTNVPVRVRVLAEETCAELVARTGAETLAAMANVLPTAEVWRALRDAGAREVPEVVSCLLAFQNTDDVDIEIPGLRVEVDDVAPPAARSELTFGLTQRRDPALGYRTYVEYSADLWDRKSAERILDSYLSVLDDLCDSPGRPVAELLALTPSGEA</sequence>
<comment type="caution">
    <text evidence="6">The sequence shown here is derived from an EMBL/GenBank/DDBJ whole genome shotgun (WGS) entry which is preliminary data.</text>
</comment>
<keyword evidence="7" id="KW-1185">Reference proteome</keyword>